<protein>
    <submittedName>
        <fullName evidence="2">Transposase</fullName>
    </submittedName>
</protein>
<dbReference type="EMBL" id="JACGZW010000010">
    <property type="protein sequence ID" value="MBB1157403.1"/>
    <property type="molecule type" value="Genomic_DNA"/>
</dbReference>
<dbReference type="RefSeq" id="WP_182894252.1">
    <property type="nucleotide sequence ID" value="NZ_JACGZW010000010.1"/>
</dbReference>
<dbReference type="GO" id="GO:0015074">
    <property type="term" value="P:DNA integration"/>
    <property type="evidence" value="ECO:0007669"/>
    <property type="project" value="InterPro"/>
</dbReference>
<dbReference type="GO" id="GO:0003677">
    <property type="term" value="F:DNA binding"/>
    <property type="evidence" value="ECO:0007669"/>
    <property type="project" value="InterPro"/>
</dbReference>
<name>A0A7W3W217_9PSEU</name>
<keyword evidence="3" id="KW-1185">Reference proteome</keyword>
<dbReference type="Gene3D" id="1.10.443.10">
    <property type="entry name" value="Intergrase catalytic core"/>
    <property type="match status" value="1"/>
</dbReference>
<proteinExistence type="predicted"/>
<reference evidence="2 3" key="1">
    <citation type="submission" date="2020-08" db="EMBL/GenBank/DDBJ databases">
        <title>Amycolatopsis sp. nov. DR6-1 isolated from Dendrobium heterocarpum.</title>
        <authorList>
            <person name="Tedsree N."/>
            <person name="Kuncharoen N."/>
            <person name="Likhitwitayawuid K."/>
            <person name="Tanasupawat S."/>
        </authorList>
    </citation>
    <scope>NUCLEOTIDE SEQUENCE [LARGE SCALE GENOMIC DNA]</scope>
    <source>
        <strain evidence="2 3">DR6-1</strain>
    </source>
</reference>
<evidence type="ECO:0000313" key="2">
    <source>
        <dbReference type="EMBL" id="MBB1157403.1"/>
    </source>
</evidence>
<accession>A0A7W3W217</accession>
<dbReference type="InterPro" id="IPR011010">
    <property type="entry name" value="DNA_brk_join_enz"/>
</dbReference>
<organism evidence="2 3">
    <name type="scientific">Amycolatopsis dendrobii</name>
    <dbReference type="NCBI Taxonomy" id="2760662"/>
    <lineage>
        <taxon>Bacteria</taxon>
        <taxon>Bacillati</taxon>
        <taxon>Actinomycetota</taxon>
        <taxon>Actinomycetes</taxon>
        <taxon>Pseudonocardiales</taxon>
        <taxon>Pseudonocardiaceae</taxon>
        <taxon>Amycolatopsis</taxon>
    </lineage>
</organism>
<dbReference type="AlphaFoldDB" id="A0A7W3W217"/>
<comment type="caution">
    <text evidence="2">The sequence shown here is derived from an EMBL/GenBank/DDBJ whole genome shotgun (WGS) entry which is preliminary data.</text>
</comment>
<dbReference type="Proteomes" id="UP000526734">
    <property type="component" value="Unassembled WGS sequence"/>
</dbReference>
<dbReference type="GO" id="GO:0006310">
    <property type="term" value="P:DNA recombination"/>
    <property type="evidence" value="ECO:0007669"/>
    <property type="project" value="UniProtKB-KW"/>
</dbReference>
<evidence type="ECO:0000313" key="3">
    <source>
        <dbReference type="Proteomes" id="UP000526734"/>
    </source>
</evidence>
<evidence type="ECO:0000256" key="1">
    <source>
        <dbReference type="ARBA" id="ARBA00023172"/>
    </source>
</evidence>
<keyword evidence="1" id="KW-0233">DNA recombination</keyword>
<sequence length="77" mass="8724">MREAFDECGYGWVTSHVFRKTVSTHLDQSGVSTTEGADQLGDTPTVYEERYRKKRRKATNRAAMEALESIEKAPEAK</sequence>
<dbReference type="SUPFAM" id="SSF56349">
    <property type="entry name" value="DNA breaking-rejoining enzymes"/>
    <property type="match status" value="1"/>
</dbReference>
<gene>
    <name evidence="2" type="ORF">H4281_30030</name>
</gene>
<dbReference type="InterPro" id="IPR013762">
    <property type="entry name" value="Integrase-like_cat_sf"/>
</dbReference>